<dbReference type="STRING" id="1452487.AVW16_00260"/>
<dbReference type="AlphaFoldDB" id="A0A163CEA6"/>
<accession>A0A163CEA6</accession>
<reference evidence="2" key="1">
    <citation type="submission" date="2016-01" db="EMBL/GenBank/DDBJ databases">
        <title>Draft genome of Chromobacterium sp. F49.</title>
        <authorList>
            <person name="Hong K.W."/>
        </authorList>
    </citation>
    <scope>NUCLEOTIDE SEQUENCE [LARGE SCALE GENOMIC DNA]</scope>
    <source>
        <strain evidence="2">CN10</strain>
    </source>
</reference>
<name>A0A163CEA6_9NEIS</name>
<dbReference type="Proteomes" id="UP000076625">
    <property type="component" value="Unassembled WGS sequence"/>
</dbReference>
<dbReference type="RefSeq" id="WP_066612369.1">
    <property type="nucleotide sequence ID" value="NZ_LQQU01000023.1"/>
</dbReference>
<keyword evidence="2" id="KW-1185">Reference proteome</keyword>
<gene>
    <name evidence="1" type="ORF">AVW16_00260</name>
</gene>
<protein>
    <recommendedName>
        <fullName evidence="3">Cyclic di-GMP receptor atypical PilZ domain-containing protein</fullName>
    </recommendedName>
</protein>
<evidence type="ECO:0000313" key="2">
    <source>
        <dbReference type="Proteomes" id="UP000076625"/>
    </source>
</evidence>
<evidence type="ECO:0008006" key="3">
    <source>
        <dbReference type="Google" id="ProtNLM"/>
    </source>
</evidence>
<sequence>MLPDLDTVCFDATLPLAVAPLPGTATLGRETRLALRVLAAPAPREEDEAGAARLEAKLDLALEVALMARRPHVPGVRDCRIGLDALAWHEDDAHRHAAGDTLLVTLFPHPDSALALELPVRVEQPAEGGRGCLARLLPVFDEAGRQMWERWVFRRHRLALQRR</sequence>
<dbReference type="OrthoDB" id="8613785at2"/>
<dbReference type="EMBL" id="LQQU01000023">
    <property type="protein sequence ID" value="KZE31657.1"/>
    <property type="molecule type" value="Genomic_DNA"/>
</dbReference>
<organism evidence="1 2">
    <name type="scientific">Crenobacter luteus</name>
    <dbReference type="NCBI Taxonomy" id="1452487"/>
    <lineage>
        <taxon>Bacteria</taxon>
        <taxon>Pseudomonadati</taxon>
        <taxon>Pseudomonadota</taxon>
        <taxon>Betaproteobacteria</taxon>
        <taxon>Neisseriales</taxon>
        <taxon>Neisseriaceae</taxon>
        <taxon>Crenobacter</taxon>
    </lineage>
</organism>
<evidence type="ECO:0000313" key="1">
    <source>
        <dbReference type="EMBL" id="KZE31657.1"/>
    </source>
</evidence>
<comment type="caution">
    <text evidence="1">The sequence shown here is derived from an EMBL/GenBank/DDBJ whole genome shotgun (WGS) entry which is preliminary data.</text>
</comment>
<proteinExistence type="predicted"/>